<organism evidence="1 2">
    <name type="scientific">Helicobacter bilis WiWa</name>
    <dbReference type="NCBI Taxonomy" id="1235804"/>
    <lineage>
        <taxon>Bacteria</taxon>
        <taxon>Pseudomonadati</taxon>
        <taxon>Campylobacterota</taxon>
        <taxon>Epsilonproteobacteria</taxon>
        <taxon>Campylobacterales</taxon>
        <taxon>Helicobacteraceae</taxon>
        <taxon>Helicobacter</taxon>
    </lineage>
</organism>
<gene>
    <name evidence="1" type="ORF">C826_02346</name>
</gene>
<sequence length="43" mass="5011">MPQVSTQNAKCGSRWQVVNNWLQKAKYLKVVKSLKDFSLRKMA</sequence>
<dbReference type="HOGENOM" id="CLU_3234401_0_0_7"/>
<dbReference type="RefSeq" id="WP_004084969.1">
    <property type="nucleotide sequence ID" value="NZ_KB822507.1"/>
</dbReference>
<dbReference type="AlphaFoldDB" id="N2B5C2"/>
<dbReference type="PATRIC" id="fig|1235804.3.peg.2576"/>
<dbReference type="GeneID" id="77083274"/>
<evidence type="ECO:0000313" key="1">
    <source>
        <dbReference type="EMBL" id="EMZ36867.1"/>
    </source>
</evidence>
<dbReference type="Proteomes" id="UP000012527">
    <property type="component" value="Unassembled WGS sequence"/>
</dbReference>
<reference evidence="1 2" key="1">
    <citation type="submission" date="2013-02" db="EMBL/GenBank/DDBJ databases">
        <title>The Genome Sequence of Helicobacter bilis WiWa.</title>
        <authorList>
            <consortium name="The Broad Institute Genome Sequencing Platform"/>
            <person name="Ward D."/>
            <person name="Overstreet A.-M.C."/>
            <person name="Ramer-Tait A.E."/>
            <person name="Phillips G.J."/>
            <person name="Wannemuehler M.J."/>
            <person name="Walker B."/>
            <person name="Young S.K."/>
            <person name="Zeng Q."/>
            <person name="Gargeya S."/>
            <person name="Fitzgerald M."/>
            <person name="Haas B."/>
            <person name="Abouelleil A."/>
            <person name="Alvarado L."/>
            <person name="Arachchi H.M."/>
            <person name="Berlin A.M."/>
            <person name="Chapman S.B."/>
            <person name="Dewar J."/>
            <person name="Goldberg J."/>
            <person name="Griggs A."/>
            <person name="Gujja S."/>
            <person name="Hansen M."/>
            <person name="Howarth C."/>
            <person name="Imamovic A."/>
            <person name="Larimer J."/>
            <person name="McCowan C."/>
            <person name="Murphy C."/>
            <person name="Neiman D."/>
            <person name="Pearson M."/>
            <person name="Priest M."/>
            <person name="Roberts A."/>
            <person name="Saif S."/>
            <person name="Shea T."/>
            <person name="Sisk P."/>
            <person name="Sykes S."/>
            <person name="Wortman J."/>
            <person name="Nusbaum C."/>
            <person name="Birren B."/>
        </authorList>
    </citation>
    <scope>NUCLEOTIDE SEQUENCE [LARGE SCALE GENOMIC DNA]</scope>
    <source>
        <strain evidence="1 2">WiWa</strain>
    </source>
</reference>
<proteinExistence type="predicted"/>
<comment type="caution">
    <text evidence="1">The sequence shown here is derived from an EMBL/GenBank/DDBJ whole genome shotgun (WGS) entry which is preliminary data.</text>
</comment>
<protein>
    <submittedName>
        <fullName evidence="1">Uncharacterized protein</fullName>
    </submittedName>
</protein>
<accession>N2B5C2</accession>
<dbReference type="EMBL" id="AQFW01000027">
    <property type="protein sequence ID" value="EMZ36867.1"/>
    <property type="molecule type" value="Genomic_DNA"/>
</dbReference>
<evidence type="ECO:0000313" key="2">
    <source>
        <dbReference type="Proteomes" id="UP000012527"/>
    </source>
</evidence>
<name>N2B5C2_9HELI</name>